<accession>A0A0D9QEG6</accession>
<feature type="compositionally biased region" description="Gly residues" evidence="1">
    <location>
        <begin position="463"/>
        <end position="499"/>
    </location>
</feature>
<feature type="compositionally biased region" description="Low complexity" evidence="1">
    <location>
        <begin position="264"/>
        <end position="285"/>
    </location>
</feature>
<feature type="compositionally biased region" description="Low complexity" evidence="1">
    <location>
        <begin position="509"/>
        <end position="531"/>
    </location>
</feature>
<dbReference type="RefSeq" id="XP_012338011.1">
    <property type="nucleotide sequence ID" value="XM_012482588.1"/>
</dbReference>
<keyword evidence="3" id="KW-1185">Reference proteome</keyword>
<feature type="region of interest" description="Disordered" evidence="1">
    <location>
        <begin position="169"/>
        <end position="194"/>
    </location>
</feature>
<evidence type="ECO:0000256" key="1">
    <source>
        <dbReference type="SAM" id="MobiDB-lite"/>
    </source>
</evidence>
<evidence type="ECO:0000313" key="2">
    <source>
        <dbReference type="EMBL" id="KJP85384.1"/>
    </source>
</evidence>
<feature type="compositionally biased region" description="Low complexity" evidence="1">
    <location>
        <begin position="293"/>
        <end position="311"/>
    </location>
</feature>
<dbReference type="AlphaFoldDB" id="A0A0D9QEG6"/>
<feature type="region of interest" description="Disordered" evidence="1">
    <location>
        <begin position="209"/>
        <end position="230"/>
    </location>
</feature>
<name>A0A0D9QEG6_PLAFR</name>
<evidence type="ECO:0008006" key="4">
    <source>
        <dbReference type="Google" id="ProtNLM"/>
    </source>
</evidence>
<feature type="region of interest" description="Disordered" evidence="1">
    <location>
        <begin position="677"/>
        <end position="727"/>
    </location>
</feature>
<feature type="compositionally biased region" description="Basic and acidic residues" evidence="1">
    <location>
        <begin position="409"/>
        <end position="422"/>
    </location>
</feature>
<protein>
    <recommendedName>
        <fullName evidence="4">Schizont-infected cell agglutination C-terminal domain-containing protein</fullName>
    </recommendedName>
</protein>
<reference evidence="2 3" key="1">
    <citation type="submission" date="2014-03" db="EMBL/GenBank/DDBJ databases">
        <title>The Genome Sequence of Plasmodium fragile nilgiri.</title>
        <authorList>
            <consortium name="The Broad Institute Genomics Platform"/>
            <consortium name="The Broad Institute Genome Sequencing Center for Infectious Disease"/>
            <person name="Neafsey D."/>
            <person name="Duraisingh M."/>
            <person name="Young S.K."/>
            <person name="Zeng Q."/>
            <person name="Gargeya S."/>
            <person name="Abouelleil A."/>
            <person name="Alvarado L."/>
            <person name="Chapman S.B."/>
            <person name="Gainer-Dewar J."/>
            <person name="Goldberg J."/>
            <person name="Griggs A."/>
            <person name="Gujja S."/>
            <person name="Hansen M."/>
            <person name="Howarth C."/>
            <person name="Imamovic A."/>
            <person name="Larimer J."/>
            <person name="Pearson M."/>
            <person name="Poon T.W."/>
            <person name="Priest M."/>
            <person name="Roberts A."/>
            <person name="Saif S."/>
            <person name="Shea T."/>
            <person name="Sykes S."/>
            <person name="Wortman J."/>
            <person name="Nusbaum C."/>
            <person name="Birren B."/>
        </authorList>
    </citation>
    <scope>NUCLEOTIDE SEQUENCE [LARGE SCALE GENOMIC DNA]</scope>
    <source>
        <strain evidence="3">nilgiri</strain>
    </source>
</reference>
<proteinExistence type="predicted"/>
<dbReference type="OrthoDB" id="375150at2759"/>
<dbReference type="PANTHER" id="PTHR45725:SF1">
    <property type="entry name" value="DISHEVELLED ASSOCIATED ACTIVATOR OF MORPHOGENESIS, ISOFORM D"/>
    <property type="match status" value="1"/>
</dbReference>
<feature type="region of interest" description="Disordered" evidence="1">
    <location>
        <begin position="264"/>
        <end position="534"/>
    </location>
</feature>
<evidence type="ECO:0000313" key="3">
    <source>
        <dbReference type="Proteomes" id="UP000054561"/>
    </source>
</evidence>
<dbReference type="EMBL" id="KQ001729">
    <property type="protein sequence ID" value="KJP85384.1"/>
    <property type="molecule type" value="Genomic_DNA"/>
</dbReference>
<feature type="compositionally biased region" description="Polar residues" evidence="1">
    <location>
        <begin position="375"/>
        <end position="387"/>
    </location>
</feature>
<dbReference type="InterPro" id="IPR051425">
    <property type="entry name" value="Formin_Homology"/>
</dbReference>
<dbReference type="VEuPathDB" id="PlasmoDB:AK88_04984"/>
<dbReference type="GeneID" id="24270298"/>
<gene>
    <name evidence="2" type="ORF">AK88_04984</name>
</gene>
<feature type="compositionally biased region" description="Pro residues" evidence="1">
    <location>
        <begin position="430"/>
        <end position="444"/>
    </location>
</feature>
<sequence>MKDESQYDNAKNCENAYWEHPAEHGRPDQQPRQMTRPTERVICRLMTQAIYFASEWTDEVKNNIEKDDANNREIKGLMRCTIVDVYNDILRANACEGHWGTYYAWYTTHIIWDALKDTLGQNHCKRGMYKDIKLGHWPMRNQMKTWLQQNNQVQQKLAKERISDGCKGGTVTLELGQGDKEKDEKEDDQKKDAVKQQVTQILGDVKKQMEKEETQLRASHAKAPTDSYVVDADADSDEDIEKDIKQAIEKVHETLKPVIENTAAAQAAAAAKAAAAKPVVTTPAAKKPEDTPAKAPEVPTEVVPEETAPTKGNVAHGVARSDDSATGSIPQPPPAAPPRTPSPAGPGPGQQPPPAPATTDAGPSEQGDKKGKCSRQPTVLTSDNSGLGLQGATSRITISIASSSENDGDCDKKSKDTGKGDDVIDGGNDDPPPLNPPKPKPNPNPDQSGSSGSFSDADLADGVSGGEGTGRGDEVGGGAGGGSTGGAGGTGAAGAGAGSTGTVKPNSSGTDSTGHGTATTGGARATLTPATPSVPPGLTWEDVKWYTPAMIPAVVGIGLIAFFLWKVSIYDNAGMPDVQDVYTSAHPYGLQYMIVLTQIILRTSDKNDDEHIELCVTCRHGHSTKKYCSIYNAANYRHPITEVLHECEATEWESVKHDYLQILVQEFAQEFARDLEPDATGHSSSPHAATPNEGLSRNNVSSTLDPPTDTEGTDPCPPHDPDPWSCIESIQLQPGPCSPNDCDSWSCMETIPLEHEETPAVFPSSSDPGNECATPDHTNWINWIERHQHLLQASTTQPWFLQLTAEWKQYLSEHMVANAAHGVYVQRAFGEVATMERNKLDAWKEWVAKQHELLNIHGEEEWFQHLWSNIEETGVVTEHDGMPEQIRMLEGVSHIHTVDEKPTTFVTEHGPTVEKGLQVQEALDGGSALKVRHVPRPQPLHKQPYMKKPLTATIWILILALVIEQCEVERNLQETELYVDELLDNICN</sequence>
<feature type="compositionally biased region" description="Basic and acidic residues" evidence="1">
    <location>
        <begin position="177"/>
        <end position="194"/>
    </location>
</feature>
<organism evidence="2 3">
    <name type="scientific">Plasmodium fragile</name>
    <dbReference type="NCBI Taxonomy" id="5857"/>
    <lineage>
        <taxon>Eukaryota</taxon>
        <taxon>Sar</taxon>
        <taxon>Alveolata</taxon>
        <taxon>Apicomplexa</taxon>
        <taxon>Aconoidasida</taxon>
        <taxon>Haemosporida</taxon>
        <taxon>Plasmodiidae</taxon>
        <taxon>Plasmodium</taxon>
        <taxon>Plasmodium (Plasmodium)</taxon>
    </lineage>
</organism>
<feature type="compositionally biased region" description="Polar residues" evidence="1">
    <location>
        <begin position="681"/>
        <end position="705"/>
    </location>
</feature>
<dbReference type="Proteomes" id="UP000054561">
    <property type="component" value="Unassembled WGS sequence"/>
</dbReference>
<feature type="compositionally biased region" description="Low complexity" evidence="1">
    <location>
        <begin position="392"/>
        <end position="404"/>
    </location>
</feature>
<feature type="compositionally biased region" description="Pro residues" evidence="1">
    <location>
        <begin position="330"/>
        <end position="356"/>
    </location>
</feature>
<dbReference type="PANTHER" id="PTHR45725">
    <property type="entry name" value="FORMIN HOMOLOGY 2 FAMILY MEMBER"/>
    <property type="match status" value="1"/>
</dbReference>